<dbReference type="GO" id="GO:0006313">
    <property type="term" value="P:DNA transposition"/>
    <property type="evidence" value="ECO:0007669"/>
    <property type="project" value="InterPro"/>
</dbReference>
<keyword evidence="2" id="KW-1185">Reference proteome</keyword>
<evidence type="ECO:0008006" key="3">
    <source>
        <dbReference type="Google" id="ProtNLM"/>
    </source>
</evidence>
<sequence length="153" mass="17780">MQEDVAKHIILDALRFRAKQGQVKVCASVLMPNHIHLIWRISKGQKREVVQRDFLKFTARAILEYLNKANPALYAKLQVHAADRALQVWKRDSMSIDLYSGKFLKQKTDYIHANPCQPKWNLVAHPVDYYYSSAAYYENGSDPFQLLTHFSDI</sequence>
<proteinExistence type="predicted"/>
<protein>
    <recommendedName>
        <fullName evidence="3">Transposase IS200-like domain-containing protein</fullName>
    </recommendedName>
</protein>
<dbReference type="STRING" id="1492898.SY85_09935"/>
<reference evidence="2" key="1">
    <citation type="submission" date="2015-01" db="EMBL/GenBank/DDBJ databases">
        <title>Flavisolibacter sp./LCS9/ whole genome sequencing.</title>
        <authorList>
            <person name="Kim M.K."/>
            <person name="Srinivasan S."/>
            <person name="Lee J.-J."/>
        </authorList>
    </citation>
    <scope>NUCLEOTIDE SEQUENCE [LARGE SCALE GENOMIC DNA]</scope>
    <source>
        <strain evidence="2">LCS9</strain>
    </source>
</reference>
<organism evidence="1 2">
    <name type="scientific">Flavisolibacter tropicus</name>
    <dbReference type="NCBI Taxonomy" id="1492898"/>
    <lineage>
        <taxon>Bacteria</taxon>
        <taxon>Pseudomonadati</taxon>
        <taxon>Bacteroidota</taxon>
        <taxon>Chitinophagia</taxon>
        <taxon>Chitinophagales</taxon>
        <taxon>Chitinophagaceae</taxon>
        <taxon>Flavisolibacter</taxon>
    </lineage>
</organism>
<dbReference type="GO" id="GO:0004803">
    <property type="term" value="F:transposase activity"/>
    <property type="evidence" value="ECO:0007669"/>
    <property type="project" value="InterPro"/>
</dbReference>
<evidence type="ECO:0000313" key="2">
    <source>
        <dbReference type="Proteomes" id="UP000077177"/>
    </source>
</evidence>
<name>A0A172TVG4_9BACT</name>
<evidence type="ECO:0000313" key="1">
    <source>
        <dbReference type="EMBL" id="ANE50773.1"/>
    </source>
</evidence>
<dbReference type="EMBL" id="CP011390">
    <property type="protein sequence ID" value="ANE50773.1"/>
    <property type="molecule type" value="Genomic_DNA"/>
</dbReference>
<dbReference type="KEGG" id="fla:SY85_09935"/>
<reference evidence="1 2" key="2">
    <citation type="journal article" date="2016" name="Int. J. Syst. Evol. Microbiol.">
        <title>Flavisolibacter tropicus sp. nov., isolated from tropical soil.</title>
        <authorList>
            <person name="Lee J.J."/>
            <person name="Kang M.S."/>
            <person name="Kim G.S."/>
            <person name="Lee C.S."/>
            <person name="Lim S."/>
            <person name="Lee J."/>
            <person name="Roh S.H."/>
            <person name="Kang H."/>
            <person name="Ha J.M."/>
            <person name="Bae S."/>
            <person name="Jung H.Y."/>
            <person name="Kim M.K."/>
        </authorList>
    </citation>
    <scope>NUCLEOTIDE SEQUENCE [LARGE SCALE GENOMIC DNA]</scope>
    <source>
        <strain evidence="1 2">LCS9</strain>
    </source>
</reference>
<dbReference type="InterPro" id="IPR036515">
    <property type="entry name" value="Transposase_17_sf"/>
</dbReference>
<dbReference type="GO" id="GO:0003677">
    <property type="term" value="F:DNA binding"/>
    <property type="evidence" value="ECO:0007669"/>
    <property type="project" value="InterPro"/>
</dbReference>
<dbReference type="SUPFAM" id="SSF143422">
    <property type="entry name" value="Transposase IS200-like"/>
    <property type="match status" value="1"/>
</dbReference>
<dbReference type="AlphaFoldDB" id="A0A172TVG4"/>
<dbReference type="Proteomes" id="UP000077177">
    <property type="component" value="Chromosome"/>
</dbReference>
<gene>
    <name evidence="1" type="ORF">SY85_09935</name>
</gene>
<accession>A0A172TVG4</accession>
<dbReference type="Gene3D" id="3.30.70.1290">
    <property type="entry name" value="Transposase IS200-like"/>
    <property type="match status" value="1"/>
</dbReference>